<dbReference type="Proteomes" id="UP000276133">
    <property type="component" value="Unassembled WGS sequence"/>
</dbReference>
<dbReference type="EMBL" id="REGN01001205">
    <property type="protein sequence ID" value="RNA36296.1"/>
    <property type="molecule type" value="Genomic_DNA"/>
</dbReference>
<protein>
    <submittedName>
        <fullName evidence="1">Uncharacterized protein</fullName>
    </submittedName>
</protein>
<sequence length="137" mass="16516">MNQRYNLLEISEFGYSHIDFRKNIKCFSIRIYLNKITKKANEKNKIVNTSSKYRFFPYKLIFAFMSKLLRTLSKCKTNHYNFVVILDQINFGLINVPYIYMVCKTLQNFSIKNLAILKSFIKKEFYLFIKVSDRLYN</sequence>
<evidence type="ECO:0000313" key="1">
    <source>
        <dbReference type="EMBL" id="RNA36296.1"/>
    </source>
</evidence>
<dbReference type="AlphaFoldDB" id="A0A3M7SKL3"/>
<gene>
    <name evidence="1" type="ORF">BpHYR1_016593</name>
</gene>
<comment type="caution">
    <text evidence="1">The sequence shown here is derived from an EMBL/GenBank/DDBJ whole genome shotgun (WGS) entry which is preliminary data.</text>
</comment>
<evidence type="ECO:0000313" key="2">
    <source>
        <dbReference type="Proteomes" id="UP000276133"/>
    </source>
</evidence>
<name>A0A3M7SKL3_BRAPC</name>
<proteinExistence type="predicted"/>
<accession>A0A3M7SKL3</accession>
<keyword evidence="2" id="KW-1185">Reference proteome</keyword>
<reference evidence="1 2" key="1">
    <citation type="journal article" date="2018" name="Sci. Rep.">
        <title>Genomic signatures of local adaptation to the degree of environmental predictability in rotifers.</title>
        <authorList>
            <person name="Franch-Gras L."/>
            <person name="Hahn C."/>
            <person name="Garcia-Roger E.M."/>
            <person name="Carmona M.J."/>
            <person name="Serra M."/>
            <person name="Gomez A."/>
        </authorList>
    </citation>
    <scope>NUCLEOTIDE SEQUENCE [LARGE SCALE GENOMIC DNA]</scope>
    <source>
        <strain evidence="1">HYR1</strain>
    </source>
</reference>
<organism evidence="1 2">
    <name type="scientific">Brachionus plicatilis</name>
    <name type="common">Marine rotifer</name>
    <name type="synonym">Brachionus muelleri</name>
    <dbReference type="NCBI Taxonomy" id="10195"/>
    <lineage>
        <taxon>Eukaryota</taxon>
        <taxon>Metazoa</taxon>
        <taxon>Spiralia</taxon>
        <taxon>Gnathifera</taxon>
        <taxon>Rotifera</taxon>
        <taxon>Eurotatoria</taxon>
        <taxon>Monogononta</taxon>
        <taxon>Pseudotrocha</taxon>
        <taxon>Ploima</taxon>
        <taxon>Brachionidae</taxon>
        <taxon>Brachionus</taxon>
    </lineage>
</organism>